<dbReference type="PANTHER" id="PTHR13121">
    <property type="entry name" value="GPI TRANSAMIDASE COMPONENT PIG-U"/>
    <property type="match status" value="1"/>
</dbReference>
<feature type="transmembrane region" description="Helical" evidence="9">
    <location>
        <begin position="172"/>
        <end position="198"/>
    </location>
</feature>
<evidence type="ECO:0000256" key="2">
    <source>
        <dbReference type="ARBA" id="ARBA00004687"/>
    </source>
</evidence>
<feature type="transmembrane region" description="Helical" evidence="9">
    <location>
        <begin position="421"/>
        <end position="447"/>
    </location>
</feature>
<evidence type="ECO:0000256" key="10">
    <source>
        <dbReference type="SAM" id="SignalP"/>
    </source>
</evidence>
<name>A0ABD1ZH91_9MARC</name>
<keyword evidence="12" id="KW-1185">Reference proteome</keyword>
<evidence type="ECO:0000256" key="5">
    <source>
        <dbReference type="ARBA" id="ARBA00022692"/>
    </source>
</evidence>
<feature type="transmembrane region" description="Helical" evidence="9">
    <location>
        <begin position="372"/>
        <end position="389"/>
    </location>
</feature>
<feature type="signal peptide" evidence="10">
    <location>
        <begin position="1"/>
        <end position="21"/>
    </location>
</feature>
<gene>
    <name evidence="11" type="ORF">R1flu_018855</name>
</gene>
<comment type="pathway">
    <text evidence="2">Glycolipid biosynthesis; glycosylphosphatidylinositol-anchor biosynthesis.</text>
</comment>
<dbReference type="InterPro" id="IPR009600">
    <property type="entry name" value="PIG-U"/>
</dbReference>
<evidence type="ECO:0000256" key="4">
    <source>
        <dbReference type="ARBA" id="ARBA00022502"/>
    </source>
</evidence>
<evidence type="ECO:0000256" key="3">
    <source>
        <dbReference type="ARBA" id="ARBA00010026"/>
    </source>
</evidence>
<organism evidence="11 12">
    <name type="scientific">Riccia fluitans</name>
    <dbReference type="NCBI Taxonomy" id="41844"/>
    <lineage>
        <taxon>Eukaryota</taxon>
        <taxon>Viridiplantae</taxon>
        <taxon>Streptophyta</taxon>
        <taxon>Embryophyta</taxon>
        <taxon>Marchantiophyta</taxon>
        <taxon>Marchantiopsida</taxon>
        <taxon>Marchantiidae</taxon>
        <taxon>Marchantiales</taxon>
        <taxon>Ricciaceae</taxon>
        <taxon>Riccia</taxon>
    </lineage>
</organism>
<evidence type="ECO:0000256" key="9">
    <source>
        <dbReference type="SAM" id="Phobius"/>
    </source>
</evidence>
<dbReference type="Proteomes" id="UP001605036">
    <property type="component" value="Unassembled WGS sequence"/>
</dbReference>
<evidence type="ECO:0000313" key="11">
    <source>
        <dbReference type="EMBL" id="KAL2650727.1"/>
    </source>
</evidence>
<proteinExistence type="inferred from homology"/>
<keyword evidence="4" id="KW-0337">GPI-anchor biosynthesis</keyword>
<comment type="similarity">
    <text evidence="3">Belongs to the PIGU family.</text>
</comment>
<dbReference type="GO" id="GO:0005789">
    <property type="term" value="C:endoplasmic reticulum membrane"/>
    <property type="evidence" value="ECO:0007669"/>
    <property type="project" value="UniProtKB-SubCell"/>
</dbReference>
<dbReference type="EMBL" id="JBHFFA010000001">
    <property type="protein sequence ID" value="KAL2650727.1"/>
    <property type="molecule type" value="Genomic_DNA"/>
</dbReference>
<sequence length="473" mass="52628">MAKPIVWGGIALALAIRFAFAAMGAQKQLGRRVEIATPLTSLMRLAEGQWLKQLGLSPYAGSAYHGSPLLLSLLGPLTSRGTGGQLLVRFHSSFFLFVVADLLGAFLLQEMGKMMDSAHQYYQAELRLDPQMSKSGVKELKSKSILQPGKGTGHAKVGLGDLAALLYLMNPFTIAVCVGGATSPIENLLVIVALYGALKGNAPLAAFGWAMSTHLSLYPAVLLIPISFLMVSGPDKPQWKVFERENRSKAHFPLQWERYGHFLFFSAVWWLSIILLSAAALGGREHLVEMLPETYGFILRVDDLSPNLGLFWYFFSEVFTHFREFFVMVFHANILFVLVPLTIRFHHRPLFLAYVMVAVTTMLKSYPSVGDAALSLGLLALFTPVLSDFRFSFLVLNGYLVVAILSPSMHHLWIWRGTGNSNFYFAMALVYACVQSILIVESVGTVIRHDRILWKSSEVRVKEESVMEHQHVD</sequence>
<dbReference type="GO" id="GO:0006506">
    <property type="term" value="P:GPI anchor biosynthetic process"/>
    <property type="evidence" value="ECO:0007669"/>
    <property type="project" value="UniProtKB-KW"/>
</dbReference>
<comment type="subcellular location">
    <subcellularLocation>
        <location evidence="1">Endoplasmic reticulum membrane</location>
        <topology evidence="1">Multi-pass membrane protein</topology>
    </subcellularLocation>
</comment>
<keyword evidence="5 9" id="KW-0812">Transmembrane</keyword>
<accession>A0ABD1ZH91</accession>
<feature type="transmembrane region" description="Helical" evidence="9">
    <location>
        <begin position="396"/>
        <end position="415"/>
    </location>
</feature>
<comment type="caution">
    <text evidence="11">The sequence shown here is derived from an EMBL/GenBank/DDBJ whole genome shotgun (WGS) entry which is preliminary data.</text>
</comment>
<dbReference type="PANTHER" id="PTHR13121:SF0">
    <property type="entry name" value="PHOSPHATIDYLINOSITOL GLYCAN ANCHOR BIOSYNTHESIS CLASS U PROTEIN"/>
    <property type="match status" value="1"/>
</dbReference>
<evidence type="ECO:0000256" key="1">
    <source>
        <dbReference type="ARBA" id="ARBA00004477"/>
    </source>
</evidence>
<evidence type="ECO:0000256" key="6">
    <source>
        <dbReference type="ARBA" id="ARBA00022824"/>
    </source>
</evidence>
<reference evidence="11 12" key="1">
    <citation type="submission" date="2024-09" db="EMBL/GenBank/DDBJ databases">
        <title>Chromosome-scale assembly of Riccia fluitans.</title>
        <authorList>
            <person name="Paukszto L."/>
            <person name="Sawicki J."/>
            <person name="Karawczyk K."/>
            <person name="Piernik-Szablinska J."/>
            <person name="Szczecinska M."/>
            <person name="Mazdziarz M."/>
        </authorList>
    </citation>
    <scope>NUCLEOTIDE SEQUENCE [LARGE SCALE GENOMIC DNA]</scope>
    <source>
        <strain evidence="11">Rf_01</strain>
        <tissue evidence="11">Aerial parts of the thallus</tissue>
    </source>
</reference>
<feature type="transmembrane region" description="Helical" evidence="9">
    <location>
        <begin position="204"/>
        <end position="231"/>
    </location>
</feature>
<evidence type="ECO:0000313" key="12">
    <source>
        <dbReference type="Proteomes" id="UP001605036"/>
    </source>
</evidence>
<keyword evidence="7 9" id="KW-1133">Transmembrane helix</keyword>
<dbReference type="Pfam" id="PF06728">
    <property type="entry name" value="PIG-U"/>
    <property type="match status" value="1"/>
</dbReference>
<evidence type="ECO:0008006" key="13">
    <source>
        <dbReference type="Google" id="ProtNLM"/>
    </source>
</evidence>
<evidence type="ECO:0000256" key="8">
    <source>
        <dbReference type="ARBA" id="ARBA00023136"/>
    </source>
</evidence>
<feature type="transmembrane region" description="Helical" evidence="9">
    <location>
        <begin position="325"/>
        <end position="343"/>
    </location>
</feature>
<feature type="transmembrane region" description="Helical" evidence="9">
    <location>
        <begin position="86"/>
        <end position="108"/>
    </location>
</feature>
<keyword evidence="6" id="KW-0256">Endoplasmic reticulum</keyword>
<keyword evidence="8 9" id="KW-0472">Membrane</keyword>
<protein>
    <recommendedName>
        <fullName evidence="13">GPI transamidase subunit PIG-U</fullName>
    </recommendedName>
</protein>
<evidence type="ECO:0000256" key="7">
    <source>
        <dbReference type="ARBA" id="ARBA00022989"/>
    </source>
</evidence>
<dbReference type="AlphaFoldDB" id="A0ABD1ZH91"/>
<keyword evidence="10" id="KW-0732">Signal</keyword>
<feature type="transmembrane region" description="Helical" evidence="9">
    <location>
        <begin position="262"/>
        <end position="282"/>
    </location>
</feature>
<feature type="chain" id="PRO_5044831443" description="GPI transamidase subunit PIG-U" evidence="10">
    <location>
        <begin position="22"/>
        <end position="473"/>
    </location>
</feature>